<evidence type="ECO:0000259" key="4">
    <source>
        <dbReference type="PROSITE" id="PS51352"/>
    </source>
</evidence>
<evidence type="ECO:0000256" key="1">
    <source>
        <dbReference type="ARBA" id="ARBA00010996"/>
    </source>
</evidence>
<keyword evidence="6" id="KW-1185">Reference proteome</keyword>
<feature type="transmembrane region" description="Helical" evidence="3">
    <location>
        <begin position="6"/>
        <end position="24"/>
    </location>
</feature>
<dbReference type="Proteomes" id="UP000815846">
    <property type="component" value="Unassembled WGS sequence"/>
</dbReference>
<keyword evidence="3" id="KW-0472">Membrane</keyword>
<dbReference type="Gene3D" id="3.40.30.10">
    <property type="entry name" value="Glutaredoxin"/>
    <property type="match status" value="1"/>
</dbReference>
<name>A0ABY3MZC1_9GAMM</name>
<protein>
    <submittedName>
        <fullName evidence="5">SCO family protein</fullName>
    </submittedName>
</protein>
<gene>
    <name evidence="5" type="ORF">CWS31_004345</name>
</gene>
<dbReference type="PANTHER" id="PTHR12151">
    <property type="entry name" value="ELECTRON TRANSPORT PROTIN SCO1/SENC FAMILY MEMBER"/>
    <property type="match status" value="1"/>
</dbReference>
<sequence>MNKYLFALIAIMAVSVGVIGFYLVNKSLGKGSNELPAAEYALHYQQPRAVSEFTFTDQQGKTFANEQLVGKWSLIFFGYTSCPDVCPMTLQKLNLIYDELITITENSQVILVSVDPQRDTTEKLAQYIAYFNPNFKALRADHDVLFPFARSVGLMYAITDNTDKDSTNNGTDHSYWVDHSASMVLINPEGRVAAIFKPEQAVGEVPHIDKNKLLSDYQKIVALYQ</sequence>
<keyword evidence="3" id="KW-0812">Transmembrane</keyword>
<evidence type="ECO:0000256" key="2">
    <source>
        <dbReference type="ARBA" id="ARBA00023008"/>
    </source>
</evidence>
<dbReference type="Pfam" id="PF02630">
    <property type="entry name" value="SCO1-SenC"/>
    <property type="match status" value="1"/>
</dbReference>
<keyword evidence="3" id="KW-1133">Transmembrane helix</keyword>
<proteinExistence type="inferred from homology"/>
<reference evidence="5 6" key="1">
    <citation type="submission" date="2019-08" db="EMBL/GenBank/DDBJ databases">
        <title>Microbe sample from Colwellia echini.</title>
        <authorList>
            <person name="Christiansen L."/>
            <person name="Pathiraja D."/>
            <person name="Schultz-Johansen M."/>
            <person name="Choi I.-G."/>
            <person name="Stougaard P."/>
        </authorList>
    </citation>
    <scope>NUCLEOTIDE SEQUENCE [LARGE SCALE GENOMIC DNA]</scope>
    <source>
        <strain evidence="5 6">A3</strain>
    </source>
</reference>
<dbReference type="CDD" id="cd02968">
    <property type="entry name" value="SCO"/>
    <property type="match status" value="1"/>
</dbReference>
<evidence type="ECO:0000256" key="3">
    <source>
        <dbReference type="SAM" id="Phobius"/>
    </source>
</evidence>
<accession>A0ABY3MZC1</accession>
<dbReference type="InterPro" id="IPR013766">
    <property type="entry name" value="Thioredoxin_domain"/>
</dbReference>
<evidence type="ECO:0000313" key="6">
    <source>
        <dbReference type="Proteomes" id="UP000815846"/>
    </source>
</evidence>
<dbReference type="InterPro" id="IPR036249">
    <property type="entry name" value="Thioredoxin-like_sf"/>
</dbReference>
<dbReference type="EMBL" id="PJAI02000003">
    <property type="protein sequence ID" value="TYK66573.1"/>
    <property type="molecule type" value="Genomic_DNA"/>
</dbReference>
<dbReference type="PANTHER" id="PTHR12151:SF25">
    <property type="entry name" value="LINALOOL DEHYDRATASE_ISOMERASE DOMAIN-CONTAINING PROTEIN"/>
    <property type="match status" value="1"/>
</dbReference>
<feature type="domain" description="Thioredoxin" evidence="4">
    <location>
        <begin position="44"/>
        <end position="222"/>
    </location>
</feature>
<evidence type="ECO:0000313" key="5">
    <source>
        <dbReference type="EMBL" id="TYK66573.1"/>
    </source>
</evidence>
<dbReference type="InterPro" id="IPR003782">
    <property type="entry name" value="SCO1/SenC"/>
</dbReference>
<keyword evidence="2" id="KW-0186">Copper</keyword>
<dbReference type="SUPFAM" id="SSF52833">
    <property type="entry name" value="Thioredoxin-like"/>
    <property type="match status" value="1"/>
</dbReference>
<comment type="caution">
    <text evidence="5">The sequence shown here is derived from an EMBL/GenBank/DDBJ whole genome shotgun (WGS) entry which is preliminary data.</text>
</comment>
<dbReference type="PROSITE" id="PS51352">
    <property type="entry name" value="THIOREDOXIN_2"/>
    <property type="match status" value="1"/>
</dbReference>
<dbReference type="RefSeq" id="WP_101344655.1">
    <property type="nucleotide sequence ID" value="NZ_PJAI02000003.1"/>
</dbReference>
<comment type="similarity">
    <text evidence="1">Belongs to the SCO1/2 family.</text>
</comment>
<organism evidence="5 6">
    <name type="scientific">Colwellia echini</name>
    <dbReference type="NCBI Taxonomy" id="1982103"/>
    <lineage>
        <taxon>Bacteria</taxon>
        <taxon>Pseudomonadati</taxon>
        <taxon>Pseudomonadota</taxon>
        <taxon>Gammaproteobacteria</taxon>
        <taxon>Alteromonadales</taxon>
        <taxon>Colwelliaceae</taxon>
        <taxon>Colwellia</taxon>
    </lineage>
</organism>